<comment type="subcellular location">
    <subcellularLocation>
        <location evidence="1">Endomembrane system</location>
    </subcellularLocation>
    <subcellularLocation>
        <location evidence="2">Golgi apparatus</location>
    </subcellularLocation>
</comment>
<comment type="caution">
    <text evidence="8">The sequence shown here is derived from an EMBL/GenBank/DDBJ whole genome shotgun (WGS) entry which is preliminary data.</text>
</comment>
<evidence type="ECO:0000256" key="4">
    <source>
        <dbReference type="ARBA" id="ARBA00023034"/>
    </source>
</evidence>
<dbReference type="GO" id="GO:0005794">
    <property type="term" value="C:Golgi apparatus"/>
    <property type="evidence" value="ECO:0007669"/>
    <property type="project" value="UniProtKB-SubCell"/>
</dbReference>
<evidence type="ECO:0008006" key="10">
    <source>
        <dbReference type="Google" id="ProtNLM"/>
    </source>
</evidence>
<evidence type="ECO:0000256" key="5">
    <source>
        <dbReference type="ARBA" id="ARBA00023136"/>
    </source>
</evidence>
<sequence length="552" mass="61476">MSPRQRASEGGENAERAPPPPPVSGHSGAWRHTNLANNAELTFMARHKKLSDKSPRSEVHVDSSKKLKHRTEFSPTKSKGRLSNRGNADLPNPTSSDNKLFIGNEAVLFKQPLTYSIKEPSISQTAKTPNTGPGGADQHNQKLTQDGSSRGSVAVGGAKAAQQTVREVSGEETTHEGNPKGPPWRRSHSFSGTESIPREQTQDRQPDLCQISDDKWSETALESLPWLSKDDVKKMAFLSGSEVLSKARVPGHGQVLQVALGSGEAKAVQEHRQNCQLGSCALIKRPSDWFEVLAFHLDRVLGLNRSLPSVLRNFKSELLPYRYTSGMARPVVWWDPGIHHLDEVDNDQNSVSLTWPQYQSGLQSRCGVEMSLSATPCVGVHHSEWGRMALFDFLLQVNDRLDRYCCGFRPDPSDVCVENMLHVKCKSPKDLLLVHILASIFSFIYICIFNVRTADPSKLVFIDNAGRPQHPHDNLNFRLVEGIDEFPERAVSILESGCLETMLLRSLSADPELWRSRGGAEGLRPIVRTIQQRGTILLQHIQNRRLRLNKDL</sequence>
<keyword evidence="4" id="KW-0333">Golgi apparatus</keyword>
<dbReference type="PANTHER" id="PTHR15905:SF5">
    <property type="entry name" value="GOLGI-ASSOCIATED KINASE 1A"/>
    <property type="match status" value="1"/>
</dbReference>
<dbReference type="AlphaFoldDB" id="A0ABD1J9K8"/>
<evidence type="ECO:0000256" key="3">
    <source>
        <dbReference type="ARBA" id="ARBA00007691"/>
    </source>
</evidence>
<evidence type="ECO:0000313" key="8">
    <source>
        <dbReference type="EMBL" id="KAL2083878.1"/>
    </source>
</evidence>
<feature type="compositionally biased region" description="Basic and acidic residues" evidence="6">
    <location>
        <begin position="1"/>
        <end position="15"/>
    </location>
</feature>
<feature type="compositionally biased region" description="Basic and acidic residues" evidence="6">
    <location>
        <begin position="196"/>
        <end position="208"/>
    </location>
</feature>
<protein>
    <recommendedName>
        <fullName evidence="10">Golgi associated kinase 1A</fullName>
    </recommendedName>
</protein>
<organism evidence="8 9">
    <name type="scientific">Coilia grayii</name>
    <name type="common">Gray's grenadier anchovy</name>
    <dbReference type="NCBI Taxonomy" id="363190"/>
    <lineage>
        <taxon>Eukaryota</taxon>
        <taxon>Metazoa</taxon>
        <taxon>Chordata</taxon>
        <taxon>Craniata</taxon>
        <taxon>Vertebrata</taxon>
        <taxon>Euteleostomi</taxon>
        <taxon>Actinopterygii</taxon>
        <taxon>Neopterygii</taxon>
        <taxon>Teleostei</taxon>
        <taxon>Clupei</taxon>
        <taxon>Clupeiformes</taxon>
        <taxon>Clupeoidei</taxon>
        <taxon>Engraulidae</taxon>
        <taxon>Coilinae</taxon>
        <taxon>Coilia</taxon>
    </lineage>
</organism>
<gene>
    <name evidence="8" type="ORF">ACEWY4_019396</name>
</gene>
<keyword evidence="9" id="KW-1185">Reference proteome</keyword>
<evidence type="ECO:0000313" key="9">
    <source>
        <dbReference type="Proteomes" id="UP001591681"/>
    </source>
</evidence>
<dbReference type="EMBL" id="JBHFQA010000017">
    <property type="protein sequence ID" value="KAL2083878.1"/>
    <property type="molecule type" value="Genomic_DNA"/>
</dbReference>
<feature type="region of interest" description="Disordered" evidence="6">
    <location>
        <begin position="114"/>
        <end position="208"/>
    </location>
</feature>
<evidence type="ECO:0000256" key="7">
    <source>
        <dbReference type="SAM" id="Phobius"/>
    </source>
</evidence>
<accession>A0ABD1J9K8</accession>
<comment type="similarity">
    <text evidence="3">Belongs to the GASK family.</text>
</comment>
<name>A0ABD1J9K8_9TELE</name>
<dbReference type="Pfam" id="PF15051">
    <property type="entry name" value="FAM198"/>
    <property type="match status" value="1"/>
</dbReference>
<feature type="compositionally biased region" description="Basic and acidic residues" evidence="6">
    <location>
        <begin position="168"/>
        <end position="178"/>
    </location>
</feature>
<feature type="region of interest" description="Disordered" evidence="6">
    <location>
        <begin position="1"/>
        <end position="99"/>
    </location>
</feature>
<dbReference type="InterPro" id="IPR029207">
    <property type="entry name" value="FAM198"/>
</dbReference>
<feature type="compositionally biased region" description="Low complexity" evidence="6">
    <location>
        <begin position="147"/>
        <end position="161"/>
    </location>
</feature>
<keyword evidence="7" id="KW-0812">Transmembrane</keyword>
<proteinExistence type="inferred from homology"/>
<keyword evidence="5 7" id="KW-0472">Membrane</keyword>
<reference evidence="8 9" key="1">
    <citation type="submission" date="2024-09" db="EMBL/GenBank/DDBJ databases">
        <title>A chromosome-level genome assembly of Gray's grenadier anchovy, Coilia grayii.</title>
        <authorList>
            <person name="Fu Z."/>
        </authorList>
    </citation>
    <scope>NUCLEOTIDE SEQUENCE [LARGE SCALE GENOMIC DNA]</scope>
    <source>
        <strain evidence="8">G4</strain>
        <tissue evidence="8">Muscle</tissue>
    </source>
</reference>
<feature type="transmembrane region" description="Helical" evidence="7">
    <location>
        <begin position="431"/>
        <end position="451"/>
    </location>
</feature>
<evidence type="ECO:0000256" key="6">
    <source>
        <dbReference type="SAM" id="MobiDB-lite"/>
    </source>
</evidence>
<dbReference type="PANTHER" id="PTHR15905">
    <property type="entry name" value="GOLGI-ASSOCIATED KINASE 1B-RELATED"/>
    <property type="match status" value="1"/>
</dbReference>
<dbReference type="Proteomes" id="UP001591681">
    <property type="component" value="Unassembled WGS sequence"/>
</dbReference>
<feature type="compositionally biased region" description="Polar residues" evidence="6">
    <location>
        <begin position="121"/>
        <end position="131"/>
    </location>
</feature>
<evidence type="ECO:0000256" key="1">
    <source>
        <dbReference type="ARBA" id="ARBA00004308"/>
    </source>
</evidence>
<evidence type="ECO:0000256" key="2">
    <source>
        <dbReference type="ARBA" id="ARBA00004555"/>
    </source>
</evidence>
<feature type="compositionally biased region" description="Basic and acidic residues" evidence="6">
    <location>
        <begin position="51"/>
        <end position="65"/>
    </location>
</feature>
<keyword evidence="7" id="KW-1133">Transmembrane helix</keyword>